<comment type="caution">
    <text evidence="2">The sequence shown here is derived from an EMBL/GenBank/DDBJ whole genome shotgun (WGS) entry which is preliminary data.</text>
</comment>
<evidence type="ECO:0000256" key="1">
    <source>
        <dbReference type="SAM" id="MobiDB-lite"/>
    </source>
</evidence>
<protein>
    <submittedName>
        <fullName evidence="2">Uncharacterized protein</fullName>
    </submittedName>
</protein>
<proteinExistence type="predicted"/>
<sequence length="74" mass="7985">MIHGEFPLPAPKISDESGAAGHNERNTQAYLRVDSLSSHLLSPPDVISEAANTSLRREALYPATSLPLPHLLRG</sequence>
<keyword evidence="3" id="KW-1185">Reference proteome</keyword>
<gene>
    <name evidence="2" type="ORF">O3P69_016357</name>
</gene>
<feature type="region of interest" description="Disordered" evidence="1">
    <location>
        <begin position="1"/>
        <end position="26"/>
    </location>
</feature>
<dbReference type="EMBL" id="JARAKH010000032">
    <property type="protein sequence ID" value="KAK8385481.1"/>
    <property type="molecule type" value="Genomic_DNA"/>
</dbReference>
<evidence type="ECO:0000313" key="2">
    <source>
        <dbReference type="EMBL" id="KAK8385481.1"/>
    </source>
</evidence>
<reference evidence="2 3" key="1">
    <citation type="submission" date="2023-03" db="EMBL/GenBank/DDBJ databases">
        <title>High-quality genome of Scylla paramamosain provides insights in environmental adaptation.</title>
        <authorList>
            <person name="Zhang L."/>
        </authorList>
    </citation>
    <scope>NUCLEOTIDE SEQUENCE [LARGE SCALE GENOMIC DNA]</scope>
    <source>
        <strain evidence="2">LZ_2023a</strain>
        <tissue evidence="2">Muscle</tissue>
    </source>
</reference>
<dbReference type="Proteomes" id="UP001487740">
    <property type="component" value="Unassembled WGS sequence"/>
</dbReference>
<name>A0AAW0TDT2_SCYPA</name>
<organism evidence="2 3">
    <name type="scientific">Scylla paramamosain</name>
    <name type="common">Mud crab</name>
    <dbReference type="NCBI Taxonomy" id="85552"/>
    <lineage>
        <taxon>Eukaryota</taxon>
        <taxon>Metazoa</taxon>
        <taxon>Ecdysozoa</taxon>
        <taxon>Arthropoda</taxon>
        <taxon>Crustacea</taxon>
        <taxon>Multicrustacea</taxon>
        <taxon>Malacostraca</taxon>
        <taxon>Eumalacostraca</taxon>
        <taxon>Eucarida</taxon>
        <taxon>Decapoda</taxon>
        <taxon>Pleocyemata</taxon>
        <taxon>Brachyura</taxon>
        <taxon>Eubrachyura</taxon>
        <taxon>Portunoidea</taxon>
        <taxon>Portunidae</taxon>
        <taxon>Portuninae</taxon>
        <taxon>Scylla</taxon>
    </lineage>
</organism>
<evidence type="ECO:0000313" key="3">
    <source>
        <dbReference type="Proteomes" id="UP001487740"/>
    </source>
</evidence>
<accession>A0AAW0TDT2</accession>
<dbReference type="AlphaFoldDB" id="A0AAW0TDT2"/>